<dbReference type="InterPro" id="IPR011993">
    <property type="entry name" value="PH-like_dom_sf"/>
</dbReference>
<dbReference type="SMART" id="SM00233">
    <property type="entry name" value="PH"/>
    <property type="match status" value="1"/>
</dbReference>
<evidence type="ECO:0000259" key="2">
    <source>
        <dbReference type="PROSITE" id="PS50003"/>
    </source>
</evidence>
<dbReference type="SUPFAM" id="SSF47473">
    <property type="entry name" value="EF-hand"/>
    <property type="match status" value="1"/>
</dbReference>
<feature type="compositionally biased region" description="Basic and acidic residues" evidence="1">
    <location>
        <begin position="421"/>
        <end position="431"/>
    </location>
</feature>
<reference evidence="3" key="1">
    <citation type="submission" date="2019-03" db="EMBL/GenBank/DDBJ databases">
        <title>Long read genome sequence of the mycoparasitic Pythium oligandrum ATCC 38472 isolated from sugarbeet rhizosphere.</title>
        <authorList>
            <person name="Gaulin E."/>
        </authorList>
    </citation>
    <scope>NUCLEOTIDE SEQUENCE</scope>
    <source>
        <strain evidence="3">ATCC 38472_TT</strain>
    </source>
</reference>
<dbReference type="InterPro" id="IPR011992">
    <property type="entry name" value="EF-hand-dom_pair"/>
</dbReference>
<dbReference type="InterPro" id="IPR009769">
    <property type="entry name" value="EDR2_C"/>
</dbReference>
<accession>A0A8K1CER0</accession>
<evidence type="ECO:0000256" key="1">
    <source>
        <dbReference type="SAM" id="MobiDB-lite"/>
    </source>
</evidence>
<comment type="caution">
    <text evidence="3">The sequence shown here is derived from an EMBL/GenBank/DDBJ whole genome shotgun (WGS) entry which is preliminary data.</text>
</comment>
<feature type="region of interest" description="Disordered" evidence="1">
    <location>
        <begin position="417"/>
        <end position="460"/>
    </location>
</feature>
<feature type="domain" description="PH" evidence="2">
    <location>
        <begin position="359"/>
        <end position="563"/>
    </location>
</feature>
<sequence length="1072" mass="118531">MGASASTERQRARPFIPGEFTVAWLTFKGDSVEDTDHRYIAKKDGLLSSKLLKGLFGDAIMKGFADFDGDYITREHFICTLVQRYEGNTEDRISYMFTMYSIIYGLDREREPSILRKDYNYLLEYLATINVIPKKLYAVFDECAIPMTGMLSNSQFVEWVRQYSVLMDFLASHLPPTIGPMSPFGGGPHDEFLNPSDPLNSSPSCRDKTNSAFGSFDFIGGEDSGDDSDEAYDSDQISEMEEFGAFQSASMVADESGGDAQGDDGSDPSDGEDLVDMTPSARMDPLTASGSGRRNSRGSRSRGGVQKMGRNITKGISKVGRTILHGGKGYPHGDHPNDPTSAALFAAGYAFSSESHMSKNYVCGYLHKISDGKWSKRSWHRRWFVLDRQQGVLSYYRHNPANLITATPRGNIVHLEEEEQARDFPRSKSADSKLPSELSVSSTRNQPQARGSTGSTLSTIASPQSTPAAVAGIANGASQHPQHMLYLNKSHPWYRGELNLNQDSVSLLFEKSLARNAPTRYFFQVSTLALQEIDSKRGTQYKLCAENEEEFDQWTRAIAEAINRKHTEQSVTRSTPPLSHQQLYRQRLLQEQQQKEQEQLRRESSDASSVTASTTAAVASSGTPPAASPSSSVSPRASEAESKPSRRESTSKDSFVPPRIVTFAPSQTFSPQAQWKFQVSIEGSKQCLILGFMVNIVALKLIAAEHAFSKLLICMAVSGAYVMSVYNPNPYVHSPSVHIPSDGSPQGVDPSLLETEGGEMCSDPEQCCLHKPRRRNSGLGHPVDNDCGHVPLAPALAVPPAGGFKKFQLGSSMTRSEMLTSGRSSKKAHSYAQARAETFVVRSLDYKKTKRKEASQGALFEFIGADLLRTTRKTDLLSQRIELPEEYTGEKLFVINAQLPSYGPSVWGDASYDGPGYSMVMCWRIPSEICEELKEPKTKTIRLLKRFLEAGNDTSLTDRFKVIAQVTNQDDCGLSGMAKKLLVTHNATPVLTRPQHRIYHFDDGSTEVVIDVHAFSYIARRGIYMLLDKTAKLVIDVAFVLQGEAEDELPERILGCCRLDSLEAHKAMDLPR</sequence>
<name>A0A8K1CER0_PYTOL</name>
<feature type="region of interest" description="Disordered" evidence="1">
    <location>
        <begin position="181"/>
        <end position="206"/>
    </location>
</feature>
<dbReference type="PANTHER" id="PTHR31558:SF3">
    <property type="entry name" value="CW14 PROTEIN"/>
    <property type="match status" value="1"/>
</dbReference>
<feature type="region of interest" description="Disordered" evidence="1">
    <location>
        <begin position="253"/>
        <end position="312"/>
    </location>
</feature>
<organism evidence="3 4">
    <name type="scientific">Pythium oligandrum</name>
    <name type="common">Mycoparasitic fungus</name>
    <dbReference type="NCBI Taxonomy" id="41045"/>
    <lineage>
        <taxon>Eukaryota</taxon>
        <taxon>Sar</taxon>
        <taxon>Stramenopiles</taxon>
        <taxon>Oomycota</taxon>
        <taxon>Peronosporomycetes</taxon>
        <taxon>Pythiales</taxon>
        <taxon>Pythiaceae</taxon>
        <taxon>Pythium</taxon>
    </lineage>
</organism>
<feature type="compositionally biased region" description="Low complexity" evidence="1">
    <location>
        <begin position="606"/>
        <end position="637"/>
    </location>
</feature>
<dbReference type="PANTHER" id="PTHR31558">
    <property type="entry name" value="CW14 PROTEIN"/>
    <property type="match status" value="1"/>
</dbReference>
<feature type="region of interest" description="Disordered" evidence="1">
    <location>
        <begin position="590"/>
        <end position="657"/>
    </location>
</feature>
<dbReference type="Gene3D" id="2.30.29.30">
    <property type="entry name" value="Pleckstrin-homology domain (PH domain)/Phosphotyrosine-binding domain (PTB)"/>
    <property type="match status" value="2"/>
</dbReference>
<dbReference type="PROSITE" id="PS50003">
    <property type="entry name" value="PH_DOMAIN"/>
    <property type="match status" value="1"/>
</dbReference>
<dbReference type="Proteomes" id="UP000794436">
    <property type="component" value="Unassembled WGS sequence"/>
</dbReference>
<proteinExistence type="predicted"/>
<dbReference type="InterPro" id="IPR001849">
    <property type="entry name" value="PH_domain"/>
</dbReference>
<dbReference type="EMBL" id="SPLM01000074">
    <property type="protein sequence ID" value="TMW62094.1"/>
    <property type="molecule type" value="Genomic_DNA"/>
</dbReference>
<dbReference type="SUPFAM" id="SSF50729">
    <property type="entry name" value="PH domain-like"/>
    <property type="match status" value="1"/>
</dbReference>
<feature type="compositionally biased region" description="Polar residues" evidence="1">
    <location>
        <begin position="438"/>
        <end position="460"/>
    </location>
</feature>
<dbReference type="OrthoDB" id="9970435at2759"/>
<feature type="compositionally biased region" description="Low complexity" evidence="1">
    <location>
        <begin position="193"/>
        <end position="204"/>
    </location>
</feature>
<feature type="compositionally biased region" description="Basic and acidic residues" evidence="1">
    <location>
        <begin position="593"/>
        <end position="605"/>
    </location>
</feature>
<evidence type="ECO:0000313" key="4">
    <source>
        <dbReference type="Proteomes" id="UP000794436"/>
    </source>
</evidence>
<keyword evidence="4" id="KW-1185">Reference proteome</keyword>
<dbReference type="AlphaFoldDB" id="A0A8K1CER0"/>
<gene>
    <name evidence="3" type="ORF">Poli38472_009587</name>
</gene>
<dbReference type="Pfam" id="PF07059">
    <property type="entry name" value="EDR2_C"/>
    <property type="match status" value="1"/>
</dbReference>
<protein>
    <recommendedName>
        <fullName evidence="2">PH domain-containing protein</fullName>
    </recommendedName>
</protein>
<feature type="compositionally biased region" description="Basic and acidic residues" evidence="1">
    <location>
        <begin position="638"/>
        <end position="651"/>
    </location>
</feature>
<feature type="compositionally biased region" description="Acidic residues" evidence="1">
    <location>
        <begin position="261"/>
        <end position="275"/>
    </location>
</feature>
<evidence type="ECO:0000313" key="3">
    <source>
        <dbReference type="EMBL" id="TMW62094.1"/>
    </source>
</evidence>